<keyword evidence="6 16" id="KW-0418">Kinase</keyword>
<dbReference type="Gene3D" id="1.10.10.60">
    <property type="entry name" value="Homeodomain-like"/>
    <property type="match status" value="1"/>
</dbReference>
<evidence type="ECO:0000256" key="11">
    <source>
        <dbReference type="PROSITE-ProRule" id="PRU00169"/>
    </source>
</evidence>
<dbReference type="Gene3D" id="3.30.565.10">
    <property type="entry name" value="Histidine kinase-like ATPase, C-terminal domain"/>
    <property type="match status" value="1"/>
</dbReference>
<dbReference type="InterPro" id="IPR011123">
    <property type="entry name" value="Y_Y_Y"/>
</dbReference>
<evidence type="ECO:0000256" key="6">
    <source>
        <dbReference type="ARBA" id="ARBA00022777"/>
    </source>
</evidence>
<dbReference type="PRINTS" id="PR00344">
    <property type="entry name" value="BCTRLSENSOR"/>
</dbReference>
<gene>
    <name evidence="16" type="ORF">SAMN05421788_11645</name>
</gene>
<evidence type="ECO:0000256" key="3">
    <source>
        <dbReference type="ARBA" id="ARBA00022553"/>
    </source>
</evidence>
<dbReference type="Pfam" id="PF12833">
    <property type="entry name" value="HTH_18"/>
    <property type="match status" value="1"/>
</dbReference>
<evidence type="ECO:0000256" key="1">
    <source>
        <dbReference type="ARBA" id="ARBA00000085"/>
    </source>
</evidence>
<evidence type="ECO:0000259" key="14">
    <source>
        <dbReference type="PROSITE" id="PS50109"/>
    </source>
</evidence>
<keyword evidence="3 11" id="KW-0597">Phosphoprotein</keyword>
<dbReference type="STRING" id="477680.SAMN05421788_11645"/>
<dbReference type="InterPro" id="IPR009057">
    <property type="entry name" value="Homeodomain-like_sf"/>
</dbReference>
<dbReference type="FunFam" id="2.60.40.10:FF:000791">
    <property type="entry name" value="Two-component system sensor histidine kinase/response regulator"/>
    <property type="match status" value="1"/>
</dbReference>
<dbReference type="Pfam" id="PF07495">
    <property type="entry name" value="Y_Y_Y"/>
    <property type="match status" value="1"/>
</dbReference>
<dbReference type="SUPFAM" id="SSF47384">
    <property type="entry name" value="Homodimeric domain of signal transducing histidine kinase"/>
    <property type="match status" value="1"/>
</dbReference>
<dbReference type="KEGG" id="fln:FLA_2771"/>
<dbReference type="Pfam" id="PF00512">
    <property type="entry name" value="HisKA"/>
    <property type="match status" value="1"/>
</dbReference>
<dbReference type="FunFam" id="3.30.565.10:FF:000037">
    <property type="entry name" value="Hybrid sensor histidine kinase/response regulator"/>
    <property type="match status" value="1"/>
</dbReference>
<evidence type="ECO:0000256" key="10">
    <source>
        <dbReference type="ARBA" id="ARBA00023163"/>
    </source>
</evidence>
<dbReference type="GO" id="GO:0005524">
    <property type="term" value="F:ATP binding"/>
    <property type="evidence" value="ECO:0007669"/>
    <property type="project" value="UniProtKB-KW"/>
</dbReference>
<protein>
    <recommendedName>
        <fullName evidence="2">histidine kinase</fullName>
        <ecNumber evidence="2">2.7.13.3</ecNumber>
    </recommendedName>
</protein>
<reference evidence="17" key="1">
    <citation type="submission" date="2017-01" db="EMBL/GenBank/DDBJ databases">
        <authorList>
            <person name="Varghese N."/>
            <person name="Submissions S."/>
        </authorList>
    </citation>
    <scope>NUCLEOTIDE SEQUENCE [LARGE SCALE GENOMIC DNA]</scope>
    <source>
        <strain evidence="17">DSM 21054</strain>
    </source>
</reference>
<evidence type="ECO:0000259" key="15">
    <source>
        <dbReference type="PROSITE" id="PS50110"/>
    </source>
</evidence>
<dbReference type="InterPro" id="IPR013783">
    <property type="entry name" value="Ig-like_fold"/>
</dbReference>
<feature type="coiled-coil region" evidence="12">
    <location>
        <begin position="832"/>
        <end position="863"/>
    </location>
</feature>
<accession>A0A173MH46</accession>
<keyword evidence="9" id="KW-0805">Transcription regulation</keyword>
<dbReference type="PANTHER" id="PTHR43547">
    <property type="entry name" value="TWO-COMPONENT HISTIDINE KINASE"/>
    <property type="match status" value="1"/>
</dbReference>
<evidence type="ECO:0000259" key="13">
    <source>
        <dbReference type="PROSITE" id="PS01124"/>
    </source>
</evidence>
<dbReference type="OrthoDB" id="1489484at2"/>
<proteinExistence type="predicted"/>
<dbReference type="CDD" id="cd00146">
    <property type="entry name" value="PKD"/>
    <property type="match status" value="1"/>
</dbReference>
<comment type="catalytic activity">
    <reaction evidence="1">
        <text>ATP + protein L-histidine = ADP + protein N-phospho-L-histidine.</text>
        <dbReference type="EC" id="2.7.13.3"/>
    </reaction>
</comment>
<dbReference type="SUPFAM" id="SSF55874">
    <property type="entry name" value="ATPase domain of HSP90 chaperone/DNA topoisomerase II/histidine kinase"/>
    <property type="match status" value="1"/>
</dbReference>
<dbReference type="SUPFAM" id="SSF52172">
    <property type="entry name" value="CheY-like"/>
    <property type="match status" value="1"/>
</dbReference>
<name>A0A173MH46_9BACT</name>
<evidence type="ECO:0000313" key="17">
    <source>
        <dbReference type="Proteomes" id="UP000186917"/>
    </source>
</evidence>
<feature type="modified residue" description="4-aspartylphosphate" evidence="11">
    <location>
        <position position="1175"/>
    </location>
</feature>
<keyword evidence="4" id="KW-0808">Transferase</keyword>
<dbReference type="Pfam" id="PF00072">
    <property type="entry name" value="Response_reg"/>
    <property type="match status" value="1"/>
</dbReference>
<dbReference type="InterPro" id="IPR003594">
    <property type="entry name" value="HATPase_dom"/>
</dbReference>
<dbReference type="SMART" id="SM00448">
    <property type="entry name" value="REC"/>
    <property type="match status" value="1"/>
</dbReference>
<evidence type="ECO:0000256" key="8">
    <source>
        <dbReference type="ARBA" id="ARBA00023012"/>
    </source>
</evidence>
<evidence type="ECO:0000256" key="5">
    <source>
        <dbReference type="ARBA" id="ARBA00022741"/>
    </source>
</evidence>
<dbReference type="EC" id="2.7.13.3" evidence="2"/>
<dbReference type="Pfam" id="PF02518">
    <property type="entry name" value="HATPase_c"/>
    <property type="match status" value="1"/>
</dbReference>
<feature type="domain" description="Response regulatory" evidence="15">
    <location>
        <begin position="1127"/>
        <end position="1242"/>
    </location>
</feature>
<evidence type="ECO:0000256" key="9">
    <source>
        <dbReference type="ARBA" id="ARBA00023015"/>
    </source>
</evidence>
<dbReference type="InterPro" id="IPR001789">
    <property type="entry name" value="Sig_transdc_resp-reg_receiver"/>
</dbReference>
<sequence>MRICTWIAFAVILISLPVVRLQAQSSQINFTSLTAQNGLSYNTINAILKDKYGWMWFATDDGLNRFDGTRFTIYRHKEGDSASLPDNNITCMHEDRKGNLWVGSGRGNVCMYDRKRDVFVSVKGYKNANALDNCVRSLHDDYSGKIWVASFTGIHIIDPLALTVAPLPLITLAGKTPADKLAMCIYEDSHKQTWVGTNHGLYLYNRSLNKFQQFQRGNSVAGNLVCDSINCLAEDKNGKLWVCTENGVSMLQPGSNRFVNYRQPEADAGLNGNVMYSLAADSSGQLWIGTENGLAILTPATGRIQRILPDARSVYSLRNKSVRAVYIDNSQGIYWLGCYLGGINKYDKNLNLFQLKQSNAFDAHGLSAPLVTSFAEGDNGNVYVGTDGGGLNLYSRATGLFNHLTVGKAAESGRLAILSLEKDRQGDIWIGTFGKGLFRYHPATGASQQFTKATGKEAIRSNDIFSLLADSRGLLWIGTNGGGTDVYDTRTNRMLYHYTRTPVAPDDRPLPLNGYIRGIQEDKEGRIWMGSCGTGIVRLNTVTGQCDVYNNANSQLPSMDVRCMLYDSKGRLWVGTGNGLSLFDAVLQRFTTYNEKQGLANAVIHDIVEGDNGVVWVSTNNGISSFTTSSSRFTNYMHYNGVQNNNFVMRSGIRAADGEIFFGGLDGFNSFYPSALKQNHNMPAVVLTDLHVANQSVSPAEKGPIQEHISTAGVMHLRYGQNFALSFAALDFTSPEQNRYAYRLEGFDNDWVDAGSHQTASYTNIDPGEYVFQVKACNNDGVWNSNGARIRIVIDPPFWRTTTAYVLYVLLIAGILLYSRYRTLQRLRRKFAAEQEKLMARQQMEQERKQAEMARELDQLKIKFLTNLSHEFRTPISLIMGPVDNLLSKKQDQASAGQLGMVKRNARRLLNLVNQLLDFRRLEEHELTLQPLPGEMIGFIREVFDSFTDLADRKKICYQLDCDTSSLIVAFDHNKLERILFNLLSNAFKFTPAGGAIQLVVKKEEKVTEDVATTWLSIAVSDTGMGIPEEKQARIFERYFQSHAANALLTQGTGIGLSITKEFVQMHGGTIEVSSKPARGSTFTIQLPFTIVQPVTDSLPALPEPKVLPMQPVEQLPEKEGDTARTTLLLVEDNDDFRFYLKDNLKANYHIIEARNGKEGWQKALAVHPQLIVSDINMPEMDGLQLCRKIRSDKRTCHIPVILLTALPGEATELKGLETGASDYLTKPFNVELLHARVHNLLQMNRRLKDTFTKQLKVTGPEVEIDSDNARFLQRVVLFIEENLNDASLSVEALSKHLGLSRSTLYSRMVELTGNTPVEFIRNIKLDKAAVLLEKSDMNIAQVAYSTGFSTPNYFTRAFKTRFNMQPSEFLQQKRKPASHTTE</sequence>
<keyword evidence="12" id="KW-0175">Coiled coil</keyword>
<evidence type="ECO:0000256" key="4">
    <source>
        <dbReference type="ARBA" id="ARBA00022679"/>
    </source>
</evidence>
<dbReference type="GO" id="GO:0000155">
    <property type="term" value="F:phosphorelay sensor kinase activity"/>
    <property type="evidence" value="ECO:0007669"/>
    <property type="project" value="InterPro"/>
</dbReference>
<keyword evidence="5" id="KW-0547">Nucleotide-binding</keyword>
<dbReference type="GO" id="GO:0043565">
    <property type="term" value="F:sequence-specific DNA binding"/>
    <property type="evidence" value="ECO:0007669"/>
    <property type="project" value="InterPro"/>
</dbReference>
<feature type="domain" description="Histidine kinase" evidence="14">
    <location>
        <begin position="867"/>
        <end position="1091"/>
    </location>
</feature>
<evidence type="ECO:0000313" key="16">
    <source>
        <dbReference type="EMBL" id="SIT34413.1"/>
    </source>
</evidence>
<dbReference type="Pfam" id="PF07494">
    <property type="entry name" value="Reg_prop"/>
    <property type="match status" value="7"/>
</dbReference>
<dbReference type="CDD" id="cd00082">
    <property type="entry name" value="HisKA"/>
    <property type="match status" value="1"/>
</dbReference>
<organism evidence="16 17">
    <name type="scientific">Filimonas lacunae</name>
    <dbReference type="NCBI Taxonomy" id="477680"/>
    <lineage>
        <taxon>Bacteria</taxon>
        <taxon>Pseudomonadati</taxon>
        <taxon>Bacteroidota</taxon>
        <taxon>Chitinophagia</taxon>
        <taxon>Chitinophagales</taxon>
        <taxon>Chitinophagaceae</taxon>
        <taxon>Filimonas</taxon>
    </lineage>
</organism>
<dbReference type="PANTHER" id="PTHR43547:SF2">
    <property type="entry name" value="HYBRID SIGNAL TRANSDUCTION HISTIDINE KINASE C"/>
    <property type="match status" value="1"/>
</dbReference>
<dbReference type="InterPro" id="IPR004358">
    <property type="entry name" value="Sig_transdc_His_kin-like_C"/>
</dbReference>
<dbReference type="GO" id="GO:0003700">
    <property type="term" value="F:DNA-binding transcription factor activity"/>
    <property type="evidence" value="ECO:0007669"/>
    <property type="project" value="InterPro"/>
</dbReference>
<evidence type="ECO:0000256" key="12">
    <source>
        <dbReference type="SAM" id="Coils"/>
    </source>
</evidence>
<dbReference type="SMART" id="SM00342">
    <property type="entry name" value="HTH_ARAC"/>
    <property type="match status" value="1"/>
</dbReference>
<dbReference type="SUPFAM" id="SSF46689">
    <property type="entry name" value="Homeodomain-like"/>
    <property type="match status" value="1"/>
</dbReference>
<dbReference type="InterPro" id="IPR036890">
    <property type="entry name" value="HATPase_C_sf"/>
</dbReference>
<dbReference type="CDD" id="cd16922">
    <property type="entry name" value="HATPase_EvgS-ArcB-TorS-like"/>
    <property type="match status" value="1"/>
</dbReference>
<dbReference type="InterPro" id="IPR005467">
    <property type="entry name" value="His_kinase_dom"/>
</dbReference>
<dbReference type="SMART" id="SM00387">
    <property type="entry name" value="HATPase_c"/>
    <property type="match status" value="1"/>
</dbReference>
<dbReference type="PROSITE" id="PS01124">
    <property type="entry name" value="HTH_ARAC_FAMILY_2"/>
    <property type="match status" value="1"/>
</dbReference>
<keyword evidence="8" id="KW-0902">Two-component regulatory system</keyword>
<dbReference type="Proteomes" id="UP000186917">
    <property type="component" value="Unassembled WGS sequence"/>
</dbReference>
<dbReference type="Gene3D" id="2.60.40.10">
    <property type="entry name" value="Immunoglobulins"/>
    <property type="match status" value="1"/>
</dbReference>
<keyword evidence="17" id="KW-1185">Reference proteome</keyword>
<dbReference type="InterPro" id="IPR018060">
    <property type="entry name" value="HTH_AraC"/>
</dbReference>
<dbReference type="Gene3D" id="3.40.50.2300">
    <property type="match status" value="1"/>
</dbReference>
<dbReference type="InterPro" id="IPR011006">
    <property type="entry name" value="CheY-like_superfamily"/>
</dbReference>
<evidence type="ECO:0000256" key="2">
    <source>
        <dbReference type="ARBA" id="ARBA00012438"/>
    </source>
</evidence>
<dbReference type="PROSITE" id="PS50110">
    <property type="entry name" value="RESPONSE_REGULATORY"/>
    <property type="match status" value="1"/>
</dbReference>
<keyword evidence="10" id="KW-0804">Transcription</keyword>
<dbReference type="CDD" id="cd17574">
    <property type="entry name" value="REC_OmpR"/>
    <property type="match status" value="1"/>
</dbReference>
<dbReference type="SUPFAM" id="SSF101898">
    <property type="entry name" value="NHL repeat"/>
    <property type="match status" value="1"/>
</dbReference>
<dbReference type="InterPro" id="IPR003661">
    <property type="entry name" value="HisK_dim/P_dom"/>
</dbReference>
<dbReference type="FunFam" id="1.10.287.130:FF:000045">
    <property type="entry name" value="Two-component system sensor histidine kinase/response regulator"/>
    <property type="match status" value="1"/>
</dbReference>
<keyword evidence="7" id="KW-0067">ATP-binding</keyword>
<feature type="domain" description="HTH araC/xylS-type" evidence="13">
    <location>
        <begin position="1274"/>
        <end position="1373"/>
    </location>
</feature>
<dbReference type="EMBL" id="FTOR01000016">
    <property type="protein sequence ID" value="SIT34413.1"/>
    <property type="molecule type" value="Genomic_DNA"/>
</dbReference>
<dbReference type="RefSeq" id="WP_096511006.1">
    <property type="nucleotide sequence ID" value="NZ_AP017422.1"/>
</dbReference>
<dbReference type="InterPro" id="IPR011110">
    <property type="entry name" value="Reg_prop"/>
</dbReference>
<dbReference type="PROSITE" id="PS50109">
    <property type="entry name" value="HIS_KIN"/>
    <property type="match status" value="1"/>
</dbReference>
<dbReference type="Gene3D" id="2.130.10.10">
    <property type="entry name" value="YVTN repeat-like/Quinoprotein amine dehydrogenase"/>
    <property type="match status" value="2"/>
</dbReference>
<dbReference type="SMART" id="SM00388">
    <property type="entry name" value="HisKA"/>
    <property type="match status" value="1"/>
</dbReference>
<dbReference type="InterPro" id="IPR015943">
    <property type="entry name" value="WD40/YVTN_repeat-like_dom_sf"/>
</dbReference>
<dbReference type="InterPro" id="IPR036097">
    <property type="entry name" value="HisK_dim/P_sf"/>
</dbReference>
<dbReference type="Gene3D" id="1.10.287.130">
    <property type="match status" value="1"/>
</dbReference>
<dbReference type="SUPFAM" id="SSF63829">
    <property type="entry name" value="Calcium-dependent phosphotriesterase"/>
    <property type="match status" value="2"/>
</dbReference>
<evidence type="ECO:0000256" key="7">
    <source>
        <dbReference type="ARBA" id="ARBA00022840"/>
    </source>
</evidence>